<dbReference type="KEGG" id="smo:SELMODRAFT_88136"/>
<accession>D8R9I0</accession>
<dbReference type="InterPro" id="IPR006708">
    <property type="entry name" value="Pex19"/>
</dbReference>
<name>D8R9I0_SELML</name>
<dbReference type="InterPro" id="IPR038322">
    <property type="entry name" value="Pex19_C_sf"/>
</dbReference>
<keyword evidence="2" id="KW-1185">Reference proteome</keyword>
<dbReference type="Pfam" id="PF04614">
    <property type="entry name" value="Pex19"/>
    <property type="match status" value="1"/>
</dbReference>
<dbReference type="STRING" id="88036.D8R9I0"/>
<proteinExistence type="predicted"/>
<dbReference type="OrthoDB" id="21292at2759"/>
<protein>
    <recommendedName>
        <fullName evidence="3">Pex19 protein</fullName>
    </recommendedName>
</protein>
<reference evidence="1 2" key="1">
    <citation type="journal article" date="2011" name="Science">
        <title>The Selaginella genome identifies genetic changes associated with the evolution of vascular plants.</title>
        <authorList>
            <person name="Banks J.A."/>
            <person name="Nishiyama T."/>
            <person name="Hasebe M."/>
            <person name="Bowman J.L."/>
            <person name="Gribskov M."/>
            <person name="dePamphilis C."/>
            <person name="Albert V.A."/>
            <person name="Aono N."/>
            <person name="Aoyama T."/>
            <person name="Ambrose B.A."/>
            <person name="Ashton N.W."/>
            <person name="Axtell M.J."/>
            <person name="Barker E."/>
            <person name="Barker M.S."/>
            <person name="Bennetzen J.L."/>
            <person name="Bonawitz N.D."/>
            <person name="Chapple C."/>
            <person name="Cheng C."/>
            <person name="Correa L.G."/>
            <person name="Dacre M."/>
            <person name="DeBarry J."/>
            <person name="Dreyer I."/>
            <person name="Elias M."/>
            <person name="Engstrom E.M."/>
            <person name="Estelle M."/>
            <person name="Feng L."/>
            <person name="Finet C."/>
            <person name="Floyd S.K."/>
            <person name="Frommer W.B."/>
            <person name="Fujita T."/>
            <person name="Gramzow L."/>
            <person name="Gutensohn M."/>
            <person name="Harholt J."/>
            <person name="Hattori M."/>
            <person name="Heyl A."/>
            <person name="Hirai T."/>
            <person name="Hiwatashi Y."/>
            <person name="Ishikawa M."/>
            <person name="Iwata M."/>
            <person name="Karol K.G."/>
            <person name="Koehler B."/>
            <person name="Kolukisaoglu U."/>
            <person name="Kubo M."/>
            <person name="Kurata T."/>
            <person name="Lalonde S."/>
            <person name="Li K."/>
            <person name="Li Y."/>
            <person name="Litt A."/>
            <person name="Lyons E."/>
            <person name="Manning G."/>
            <person name="Maruyama T."/>
            <person name="Michael T.P."/>
            <person name="Mikami K."/>
            <person name="Miyazaki S."/>
            <person name="Morinaga S."/>
            <person name="Murata T."/>
            <person name="Mueller-Roeber B."/>
            <person name="Nelson D.R."/>
            <person name="Obara M."/>
            <person name="Oguri Y."/>
            <person name="Olmstead R.G."/>
            <person name="Onodera N."/>
            <person name="Petersen B.L."/>
            <person name="Pils B."/>
            <person name="Prigge M."/>
            <person name="Rensing S.A."/>
            <person name="Riano-Pachon D.M."/>
            <person name="Roberts A.W."/>
            <person name="Sato Y."/>
            <person name="Scheller H.V."/>
            <person name="Schulz B."/>
            <person name="Schulz C."/>
            <person name="Shakirov E.V."/>
            <person name="Shibagaki N."/>
            <person name="Shinohara N."/>
            <person name="Shippen D.E."/>
            <person name="Soerensen I."/>
            <person name="Sotooka R."/>
            <person name="Sugimoto N."/>
            <person name="Sugita M."/>
            <person name="Sumikawa N."/>
            <person name="Tanurdzic M."/>
            <person name="Theissen G."/>
            <person name="Ulvskov P."/>
            <person name="Wakazuki S."/>
            <person name="Weng J.K."/>
            <person name="Willats W.W."/>
            <person name="Wipf D."/>
            <person name="Wolf P.G."/>
            <person name="Yang L."/>
            <person name="Zimmer A.D."/>
            <person name="Zhu Q."/>
            <person name="Mitros T."/>
            <person name="Hellsten U."/>
            <person name="Loque D."/>
            <person name="Otillar R."/>
            <person name="Salamov A."/>
            <person name="Schmutz J."/>
            <person name="Shapiro H."/>
            <person name="Lindquist E."/>
            <person name="Lucas S."/>
            <person name="Rokhsar D."/>
            <person name="Grigoriev I.V."/>
        </authorList>
    </citation>
    <scope>NUCLEOTIDE SEQUENCE [LARGE SCALE GENOMIC DNA]</scope>
</reference>
<dbReference type="InParanoid" id="D8R9I0"/>
<dbReference type="GO" id="GO:0033328">
    <property type="term" value="F:peroxisome membrane targeting sequence binding"/>
    <property type="evidence" value="ECO:0000318"/>
    <property type="project" value="GO_Central"/>
</dbReference>
<dbReference type="OMA" id="VIRYEAQ"/>
<dbReference type="EMBL" id="GL377574">
    <property type="protein sequence ID" value="EFJ31157.1"/>
    <property type="molecule type" value="Genomic_DNA"/>
</dbReference>
<evidence type="ECO:0000313" key="2">
    <source>
        <dbReference type="Proteomes" id="UP000001514"/>
    </source>
</evidence>
<dbReference type="PANTHER" id="PTHR12774:SF2">
    <property type="entry name" value="PEROXISOMAL BIOGENESIS FACTOR 19"/>
    <property type="match status" value="1"/>
</dbReference>
<evidence type="ECO:0000313" key="1">
    <source>
        <dbReference type="EMBL" id="EFJ31157.1"/>
    </source>
</evidence>
<dbReference type="AlphaFoldDB" id="D8R9I0"/>
<dbReference type="GO" id="GO:0005778">
    <property type="term" value="C:peroxisomal membrane"/>
    <property type="evidence" value="ECO:0000318"/>
    <property type="project" value="GO_Central"/>
</dbReference>
<evidence type="ECO:0008006" key="3">
    <source>
        <dbReference type="Google" id="ProtNLM"/>
    </source>
</evidence>
<dbReference type="HOGENOM" id="CLU_043063_4_1_1"/>
<dbReference type="Gramene" id="EFJ31157">
    <property type="protein sequence ID" value="EFJ31157"/>
    <property type="gene ID" value="SELMODRAFT_88136"/>
</dbReference>
<dbReference type="PANTHER" id="PTHR12774">
    <property type="entry name" value="PEROXISOMAL BIOGENESIS FACTOR 19"/>
    <property type="match status" value="1"/>
</dbReference>
<dbReference type="eggNOG" id="KOG3133">
    <property type="taxonomic scope" value="Eukaryota"/>
</dbReference>
<gene>
    <name evidence="1" type="ORF">SELMODRAFT_88136</name>
</gene>
<dbReference type="GO" id="GO:0045046">
    <property type="term" value="P:protein import into peroxisome membrane"/>
    <property type="evidence" value="ECO:0000318"/>
    <property type="project" value="GO_Central"/>
</dbReference>
<dbReference type="Proteomes" id="UP000001514">
    <property type="component" value="Unassembled WGS sequence"/>
</dbReference>
<organism evidence="2">
    <name type="scientific">Selaginella moellendorffii</name>
    <name type="common">Spikemoss</name>
    <dbReference type="NCBI Taxonomy" id="88036"/>
    <lineage>
        <taxon>Eukaryota</taxon>
        <taxon>Viridiplantae</taxon>
        <taxon>Streptophyta</taxon>
        <taxon>Embryophyta</taxon>
        <taxon>Tracheophyta</taxon>
        <taxon>Lycopodiopsida</taxon>
        <taxon>Selaginellales</taxon>
        <taxon>Selaginellaceae</taxon>
        <taxon>Selaginella</taxon>
    </lineage>
</organism>
<dbReference type="Gene3D" id="1.20.120.900">
    <property type="entry name" value="Pex19, mPTS binding domain"/>
    <property type="match status" value="1"/>
</dbReference>
<sequence length="91" mass="10652">MQQLLSKDVLYQPMLEIGERYPEWLSANKSKLSQEEFDRYSRQHDLIKQLCHVYETTPDNFNAIMELMQSMQSCGQPPAEMIEELAPGLQM</sequence>